<keyword evidence="3 6" id="KW-0812">Transmembrane</keyword>
<gene>
    <name evidence="8" type="ORF">G7057_04245</name>
</gene>
<feature type="domain" description="ABC3 transporter permease C-terminal" evidence="7">
    <location>
        <begin position="61"/>
        <end position="182"/>
    </location>
</feature>
<dbReference type="EMBL" id="CP049740">
    <property type="protein sequence ID" value="QII81761.1"/>
    <property type="molecule type" value="Genomic_DNA"/>
</dbReference>
<evidence type="ECO:0000256" key="4">
    <source>
        <dbReference type="ARBA" id="ARBA00022989"/>
    </source>
</evidence>
<feature type="transmembrane region" description="Helical" evidence="6">
    <location>
        <begin position="615"/>
        <end position="645"/>
    </location>
</feature>
<feature type="transmembrane region" description="Helical" evidence="6">
    <location>
        <begin position="590"/>
        <end position="609"/>
    </location>
</feature>
<dbReference type="InterPro" id="IPR003838">
    <property type="entry name" value="ABC3_permease_C"/>
</dbReference>
<keyword evidence="5 6" id="KW-0472">Membrane</keyword>
<keyword evidence="4 6" id="KW-1133">Transmembrane helix</keyword>
<sequence length="658" mass="74273">MRFSYFYKMAVRNIKANRQLYVPYMVSAVATVGMFLQMMTVMSNDFSQFRGGNAVKEMLSFGSIVIAIFSVIFLLYANSFLIKKRKKEIGLYGILGLEKKHVAKILFVETILVTLATLALGTVVGLVFGRLCFFLLNYLLRMPAEMAYHFHWPNLLLTIGLFMAIFLLAYLYNVSQVTFSNPIHLLKGQKEGEKEPKSNLFLFLLGLVTLGAGYFISVTISDPLAALIQFFLAVLLVIIGTYLLFTSGSIFILKAMKKNKKIYYQPRGFISISGMLYRMKQNAAGLANITILSCMVMIALGTTVSIYVGAETVLASRYPTDNAATIYYDEEISVPAIEADMATAIDMIVAEKEDLEITDFKSYPYANIFGYLIDGRFEGSRSFASDIKTLVLVALDDFNAMEGLNLTLSANQVYIHEKIDYPVDSHLDLAGIDFEVLRFNDSVESFGLDQDFGMSLFVILPNRQAVDQVVQAYQVDDSTSVSVSGLVQWNTTGDDQQKAAYADRLRPLLETVEIIVRYETRQEGRAEWFAMNGSFLFLGIFLSLLFMLGTILITYFKQISEGYDDRERFQIMQKVGLDKDMIRSTSRSQVVWMFMLPVIVATIHIAFAYPMVHKLLFIFGVTSHVTLLSCLAVVIVAFSLLYWLIYRLTARIYYSIVQ</sequence>
<dbReference type="Proteomes" id="UP000501451">
    <property type="component" value="Chromosome"/>
</dbReference>
<comment type="similarity">
    <text evidence="6">Belongs to the ABC-4 integral membrane protein family.</text>
</comment>
<evidence type="ECO:0000256" key="5">
    <source>
        <dbReference type="ARBA" id="ARBA00023136"/>
    </source>
</evidence>
<organism evidence="8 9">
    <name type="scientific">Jeotgalibaca arthritidis</name>
    <dbReference type="NCBI Taxonomy" id="1868794"/>
    <lineage>
        <taxon>Bacteria</taxon>
        <taxon>Bacillati</taxon>
        <taxon>Bacillota</taxon>
        <taxon>Bacilli</taxon>
        <taxon>Lactobacillales</taxon>
        <taxon>Carnobacteriaceae</taxon>
        <taxon>Jeotgalibaca</taxon>
    </lineage>
</organism>
<dbReference type="GO" id="GO:0005886">
    <property type="term" value="C:plasma membrane"/>
    <property type="evidence" value="ECO:0007669"/>
    <property type="project" value="UniProtKB-SubCell"/>
</dbReference>
<evidence type="ECO:0000256" key="6">
    <source>
        <dbReference type="PIRNR" id="PIRNR018968"/>
    </source>
</evidence>
<keyword evidence="9" id="KW-1185">Reference proteome</keyword>
<evidence type="ECO:0000313" key="9">
    <source>
        <dbReference type="Proteomes" id="UP000501451"/>
    </source>
</evidence>
<keyword evidence="2 6" id="KW-1003">Cell membrane</keyword>
<evidence type="ECO:0000256" key="2">
    <source>
        <dbReference type="ARBA" id="ARBA00022475"/>
    </source>
</evidence>
<protein>
    <submittedName>
        <fullName evidence="8">ABC transporter permease</fullName>
    </submittedName>
</protein>
<dbReference type="KEGG" id="jar:G7057_04245"/>
<proteinExistence type="inferred from homology"/>
<dbReference type="InterPro" id="IPR027022">
    <property type="entry name" value="ABC_permease_BceB-typ"/>
</dbReference>
<feature type="transmembrane region" description="Helical" evidence="6">
    <location>
        <begin position="200"/>
        <end position="220"/>
    </location>
</feature>
<dbReference type="InterPro" id="IPR052536">
    <property type="entry name" value="ABC-4_Integral_Memb_Prot"/>
</dbReference>
<feature type="transmembrane region" description="Helical" evidence="6">
    <location>
        <begin position="21"/>
        <end position="39"/>
    </location>
</feature>
<feature type="transmembrane region" description="Helical" evidence="6">
    <location>
        <begin position="535"/>
        <end position="556"/>
    </location>
</feature>
<dbReference type="Pfam" id="PF02687">
    <property type="entry name" value="FtsX"/>
    <property type="match status" value="1"/>
</dbReference>
<comment type="subcellular location">
    <subcellularLocation>
        <location evidence="1 6">Cell membrane</location>
        <topology evidence="1 6">Multi-pass membrane protein</topology>
    </subcellularLocation>
</comment>
<evidence type="ECO:0000256" key="1">
    <source>
        <dbReference type="ARBA" id="ARBA00004651"/>
    </source>
</evidence>
<keyword evidence="6" id="KW-0813">Transport</keyword>
<evidence type="ECO:0000313" key="8">
    <source>
        <dbReference type="EMBL" id="QII81761.1"/>
    </source>
</evidence>
<dbReference type="GO" id="GO:0055085">
    <property type="term" value="P:transmembrane transport"/>
    <property type="evidence" value="ECO:0007669"/>
    <property type="project" value="UniProtKB-UniRule"/>
</dbReference>
<dbReference type="AlphaFoldDB" id="A0A6G7K972"/>
<feature type="transmembrane region" description="Helical" evidence="6">
    <location>
        <begin position="285"/>
        <end position="310"/>
    </location>
</feature>
<evidence type="ECO:0000256" key="3">
    <source>
        <dbReference type="ARBA" id="ARBA00022692"/>
    </source>
</evidence>
<dbReference type="PANTHER" id="PTHR46795">
    <property type="entry name" value="ABC TRANSPORTER PERMEASE-RELATED-RELATED"/>
    <property type="match status" value="1"/>
</dbReference>
<dbReference type="PIRSF" id="PIRSF018968">
    <property type="entry name" value="ABC_permease_BceB"/>
    <property type="match status" value="1"/>
</dbReference>
<feature type="transmembrane region" description="Helical" evidence="6">
    <location>
        <begin position="226"/>
        <end position="253"/>
    </location>
</feature>
<name>A0A6G7K972_9LACT</name>
<reference evidence="8 9" key="1">
    <citation type="journal article" date="2017" name="Int. J. Syst. Evol. Microbiol.">
        <title>Jeotgalibaca porci sp. nov. and Jeotgalibaca arthritidis sp. nov., isolated from pigs, and emended description of the genus Jeotgalibaca.</title>
        <authorList>
            <person name="Zamora L."/>
            <person name="Perez-Sancho M."/>
            <person name="Dominguez L."/>
            <person name="Fernandez-Garayzabal J.F."/>
            <person name="Vela A.I."/>
        </authorList>
    </citation>
    <scope>NUCLEOTIDE SEQUENCE [LARGE SCALE GENOMIC DNA]</scope>
    <source>
        <strain evidence="8 9">CECT 9157</strain>
    </source>
</reference>
<evidence type="ECO:0000259" key="7">
    <source>
        <dbReference type="Pfam" id="PF02687"/>
    </source>
</evidence>
<dbReference type="RefSeq" id="WP_166161586.1">
    <property type="nucleotide sequence ID" value="NZ_CP049740.1"/>
</dbReference>
<accession>A0A6G7K972</accession>
<feature type="transmembrane region" description="Helical" evidence="6">
    <location>
        <begin position="59"/>
        <end position="82"/>
    </location>
</feature>
<feature type="transmembrane region" description="Helical" evidence="6">
    <location>
        <begin position="103"/>
        <end position="136"/>
    </location>
</feature>
<dbReference type="PANTHER" id="PTHR46795:SF3">
    <property type="entry name" value="ABC TRANSPORTER PERMEASE"/>
    <property type="match status" value="1"/>
</dbReference>
<feature type="transmembrane region" description="Helical" evidence="6">
    <location>
        <begin position="156"/>
        <end position="179"/>
    </location>
</feature>